<reference evidence="3 4" key="1">
    <citation type="journal article" date="2021" name="Commun. Biol.">
        <title>The genome of Shorea leprosula (Dipterocarpaceae) highlights the ecological relevance of drought in aseasonal tropical rainforests.</title>
        <authorList>
            <person name="Ng K.K.S."/>
            <person name="Kobayashi M.J."/>
            <person name="Fawcett J.A."/>
            <person name="Hatakeyama M."/>
            <person name="Paape T."/>
            <person name="Ng C.H."/>
            <person name="Ang C.C."/>
            <person name="Tnah L.H."/>
            <person name="Lee C.T."/>
            <person name="Nishiyama T."/>
            <person name="Sese J."/>
            <person name="O'Brien M.J."/>
            <person name="Copetti D."/>
            <person name="Mohd Noor M.I."/>
            <person name="Ong R.C."/>
            <person name="Putra M."/>
            <person name="Sireger I.Z."/>
            <person name="Indrioko S."/>
            <person name="Kosugi Y."/>
            <person name="Izuno A."/>
            <person name="Isagi Y."/>
            <person name="Lee S.L."/>
            <person name="Shimizu K.K."/>
        </authorList>
    </citation>
    <scope>NUCLEOTIDE SEQUENCE [LARGE SCALE GENOMIC DNA]</scope>
    <source>
        <strain evidence="3">214</strain>
    </source>
</reference>
<gene>
    <name evidence="3" type="ORF">SLEP1_g15777</name>
</gene>
<dbReference type="GO" id="GO:0004523">
    <property type="term" value="F:RNA-DNA hybrid ribonuclease activity"/>
    <property type="evidence" value="ECO:0007669"/>
    <property type="project" value="InterPro"/>
</dbReference>
<dbReference type="PANTHER" id="PTHR47723:SF19">
    <property type="entry name" value="POLYNUCLEOTIDYL TRANSFERASE, RIBONUCLEASE H-LIKE SUPERFAMILY PROTEIN"/>
    <property type="match status" value="1"/>
</dbReference>
<dbReference type="SUPFAM" id="SSF53098">
    <property type="entry name" value="Ribonuclease H-like"/>
    <property type="match status" value="1"/>
</dbReference>
<evidence type="ECO:0008006" key="5">
    <source>
        <dbReference type="Google" id="ProtNLM"/>
    </source>
</evidence>
<evidence type="ECO:0000313" key="4">
    <source>
        <dbReference type="Proteomes" id="UP001054252"/>
    </source>
</evidence>
<dbReference type="InterPro" id="IPR036397">
    <property type="entry name" value="RNaseH_sf"/>
</dbReference>
<comment type="caution">
    <text evidence="3">The sequence shown here is derived from an EMBL/GenBank/DDBJ whole genome shotgun (WGS) entry which is preliminary data.</text>
</comment>
<dbReference type="Pfam" id="PF13456">
    <property type="entry name" value="RVT_3"/>
    <property type="match status" value="1"/>
</dbReference>
<dbReference type="PANTHER" id="PTHR47723">
    <property type="entry name" value="OS05G0353850 PROTEIN"/>
    <property type="match status" value="1"/>
</dbReference>
<dbReference type="Pfam" id="PF13966">
    <property type="entry name" value="zf-RVT"/>
    <property type="match status" value="1"/>
</dbReference>
<feature type="domain" description="Reverse transcriptase zinc-binding" evidence="2">
    <location>
        <begin position="149"/>
        <end position="220"/>
    </location>
</feature>
<protein>
    <recommendedName>
        <fullName evidence="5">RNase H type-1 domain-containing protein</fullName>
    </recommendedName>
</protein>
<dbReference type="InterPro" id="IPR026960">
    <property type="entry name" value="RVT-Znf"/>
</dbReference>
<dbReference type="Gene3D" id="3.30.420.10">
    <property type="entry name" value="Ribonuclease H-like superfamily/Ribonuclease H"/>
    <property type="match status" value="1"/>
</dbReference>
<dbReference type="GO" id="GO:0003676">
    <property type="term" value="F:nucleic acid binding"/>
    <property type="evidence" value="ECO:0007669"/>
    <property type="project" value="InterPro"/>
</dbReference>
<proteinExistence type="predicted"/>
<keyword evidence="4" id="KW-1185">Reference proteome</keyword>
<organism evidence="3 4">
    <name type="scientific">Rubroshorea leprosula</name>
    <dbReference type="NCBI Taxonomy" id="152421"/>
    <lineage>
        <taxon>Eukaryota</taxon>
        <taxon>Viridiplantae</taxon>
        <taxon>Streptophyta</taxon>
        <taxon>Embryophyta</taxon>
        <taxon>Tracheophyta</taxon>
        <taxon>Spermatophyta</taxon>
        <taxon>Magnoliopsida</taxon>
        <taxon>eudicotyledons</taxon>
        <taxon>Gunneridae</taxon>
        <taxon>Pentapetalae</taxon>
        <taxon>rosids</taxon>
        <taxon>malvids</taxon>
        <taxon>Malvales</taxon>
        <taxon>Dipterocarpaceae</taxon>
        <taxon>Rubroshorea</taxon>
    </lineage>
</organism>
<dbReference type="InterPro" id="IPR044730">
    <property type="entry name" value="RNase_H-like_dom_plant"/>
</dbReference>
<dbReference type="InterPro" id="IPR002156">
    <property type="entry name" value="RNaseH_domain"/>
</dbReference>
<dbReference type="InterPro" id="IPR053151">
    <property type="entry name" value="RNase_H-like"/>
</dbReference>
<accession>A0AAV5INJ7</accession>
<dbReference type="CDD" id="cd06222">
    <property type="entry name" value="RNase_H_like"/>
    <property type="match status" value="1"/>
</dbReference>
<name>A0AAV5INJ7_9ROSI</name>
<evidence type="ECO:0000313" key="3">
    <source>
        <dbReference type="EMBL" id="GKV03487.1"/>
    </source>
</evidence>
<dbReference type="InterPro" id="IPR012337">
    <property type="entry name" value="RNaseH-like_sf"/>
</dbReference>
<feature type="domain" description="RNase H type-1" evidence="1">
    <location>
        <begin position="236"/>
        <end position="356"/>
    </location>
</feature>
<sequence length="382" mass="42559">MLAKQSWRMMQDKTTLCYQVLKAKYFPDGDIMGANTRTNASMLWRGVIASLSILKMGSTWRIGSGWDVKIWRDNWLPSGAIPQSQMALVHHNLDDRVSDLIDEAKGCWKEVAVRHSLCAEDAELILHIPISRSCSIDRLIWLGTNNGKFTIKSAYKYAWQLSFGSEHHNHDQVLLPVWKAVWFLNVPPKIKHVLWRIIWEILPSHDILLSKGIDVELGCVAETVWTLPSEGVVKINVDASIPRQAGMVSLGVVLRDGNGRVLGAGKKTMSSQGGITHAEILTICFGVQLGKEFGCSSIIVESNSLNAVQVVASSNECYLTYGALIEDLKERIRLFGSCSFKYIHRNLNNIAHRIANLSPTLSPWEGVWVDTLPSAICTDPTL</sequence>
<dbReference type="AlphaFoldDB" id="A0AAV5INJ7"/>
<dbReference type="EMBL" id="BPVZ01000020">
    <property type="protein sequence ID" value="GKV03487.1"/>
    <property type="molecule type" value="Genomic_DNA"/>
</dbReference>
<dbReference type="Proteomes" id="UP001054252">
    <property type="component" value="Unassembled WGS sequence"/>
</dbReference>
<evidence type="ECO:0000259" key="1">
    <source>
        <dbReference type="Pfam" id="PF13456"/>
    </source>
</evidence>
<evidence type="ECO:0000259" key="2">
    <source>
        <dbReference type="Pfam" id="PF13966"/>
    </source>
</evidence>